<dbReference type="Gene3D" id="3.40.30.10">
    <property type="entry name" value="Glutaredoxin"/>
    <property type="match status" value="2"/>
</dbReference>
<protein>
    <submittedName>
        <fullName evidence="9">Protein disulfide isomerase</fullName>
    </submittedName>
</protein>
<feature type="domain" description="Thioredoxin" evidence="8">
    <location>
        <begin position="19"/>
        <end position="148"/>
    </location>
</feature>
<evidence type="ECO:0000256" key="1">
    <source>
        <dbReference type="ARBA" id="ARBA00004167"/>
    </source>
</evidence>
<keyword evidence="7" id="KW-0732">Signal</keyword>
<evidence type="ECO:0000259" key="8">
    <source>
        <dbReference type="PROSITE" id="PS51352"/>
    </source>
</evidence>
<dbReference type="EMBL" id="CAICTM010001399">
    <property type="protein sequence ID" value="CAB9523293.1"/>
    <property type="molecule type" value="Genomic_DNA"/>
</dbReference>
<keyword evidence="2 6" id="KW-0812">Transmembrane</keyword>
<comment type="caution">
    <text evidence="9">The sequence shown here is derived from an EMBL/GenBank/DDBJ whole genome shotgun (WGS) entry which is preliminary data.</text>
</comment>
<organism evidence="9 10">
    <name type="scientific">Seminavis robusta</name>
    <dbReference type="NCBI Taxonomy" id="568900"/>
    <lineage>
        <taxon>Eukaryota</taxon>
        <taxon>Sar</taxon>
        <taxon>Stramenopiles</taxon>
        <taxon>Ochrophyta</taxon>
        <taxon>Bacillariophyta</taxon>
        <taxon>Bacillariophyceae</taxon>
        <taxon>Bacillariophycidae</taxon>
        <taxon>Naviculales</taxon>
        <taxon>Naviculaceae</taxon>
        <taxon>Seminavis</taxon>
    </lineage>
</organism>
<evidence type="ECO:0000256" key="3">
    <source>
        <dbReference type="ARBA" id="ARBA00022989"/>
    </source>
</evidence>
<evidence type="ECO:0000256" key="6">
    <source>
        <dbReference type="SAM" id="Phobius"/>
    </source>
</evidence>
<reference evidence="9" key="1">
    <citation type="submission" date="2020-06" db="EMBL/GenBank/DDBJ databases">
        <authorList>
            <consortium name="Plant Systems Biology data submission"/>
        </authorList>
    </citation>
    <scope>NUCLEOTIDE SEQUENCE</scope>
    <source>
        <strain evidence="9">D6</strain>
    </source>
</reference>
<feature type="chain" id="PRO_5040457085" evidence="7">
    <location>
        <begin position="28"/>
        <end position="469"/>
    </location>
</feature>
<dbReference type="Proteomes" id="UP001153069">
    <property type="component" value="Unassembled WGS sequence"/>
</dbReference>
<dbReference type="InterPro" id="IPR036249">
    <property type="entry name" value="Thioredoxin-like_sf"/>
</dbReference>
<dbReference type="SUPFAM" id="SSF52833">
    <property type="entry name" value="Thioredoxin-like"/>
    <property type="match status" value="1"/>
</dbReference>
<dbReference type="AlphaFoldDB" id="A0A9N8EMA0"/>
<dbReference type="OrthoDB" id="427280at2759"/>
<keyword evidence="3 6" id="KW-1133">Transmembrane helix</keyword>
<dbReference type="PROSITE" id="PS51352">
    <property type="entry name" value="THIOREDOXIN_2"/>
    <property type="match status" value="1"/>
</dbReference>
<feature type="transmembrane region" description="Helical" evidence="6">
    <location>
        <begin position="437"/>
        <end position="457"/>
    </location>
</feature>
<dbReference type="GO" id="GO:0016020">
    <property type="term" value="C:membrane"/>
    <property type="evidence" value="ECO:0007669"/>
    <property type="project" value="UniProtKB-SubCell"/>
</dbReference>
<sequence>MTNYRSLFYCWLSVALVVLLAPNPAIAAAADTAEYVEGQPLKTLVKLNEATFRKASNDPANPIFLYMFSAYWCGHCKRLAPVLESVAPQVTGRLAIGKIDCTEDKKLCDEFKVRGYPTLKFSMDGEMYEYNSGRKESDFVAFADRLSRPVVTMLNSVEQAHKYTKDQTYGHGVSFLCHDPAASKALADAAESTVTIDKLAAKSPILHVCKLVARKEMADAHFAALATSVDTSSITGLPAPSEPTTDNEGGEQDSDVATEQGFVCRLEDGVPSRCMLEKQTTIDIDSLWEFVKVNNVASLTELGPQNLHRIGRLGRPLVVGVADVGNEAQLNQLKQNLESFAINGPPRLTSEKYYFGWMDGVRWSKFLQQFDISQDDLPQIFVMDVPNRLYWQDPAYKEQTLEAFLTAIEDGIIVSKESGGVRGARFLLQIANGFYDWLPWSLLLIVAIAAGAIMMIIPASQELADKKND</sequence>
<evidence type="ECO:0000313" key="9">
    <source>
        <dbReference type="EMBL" id="CAB9523293.1"/>
    </source>
</evidence>
<evidence type="ECO:0000256" key="4">
    <source>
        <dbReference type="ARBA" id="ARBA00023136"/>
    </source>
</evidence>
<dbReference type="InterPro" id="IPR052250">
    <property type="entry name" value="PDI_TMX3"/>
</dbReference>
<evidence type="ECO:0000313" key="10">
    <source>
        <dbReference type="Proteomes" id="UP001153069"/>
    </source>
</evidence>
<keyword evidence="10" id="KW-1185">Reference proteome</keyword>
<keyword evidence="4 6" id="KW-0472">Membrane</keyword>
<accession>A0A9N8EMA0</accession>
<dbReference type="GO" id="GO:0005783">
    <property type="term" value="C:endoplasmic reticulum"/>
    <property type="evidence" value="ECO:0007669"/>
    <property type="project" value="TreeGrafter"/>
</dbReference>
<dbReference type="GO" id="GO:0016853">
    <property type="term" value="F:isomerase activity"/>
    <property type="evidence" value="ECO:0007669"/>
    <property type="project" value="UniProtKB-KW"/>
</dbReference>
<dbReference type="CDD" id="cd02961">
    <property type="entry name" value="PDI_a_family"/>
    <property type="match status" value="1"/>
</dbReference>
<proteinExistence type="predicted"/>
<evidence type="ECO:0000256" key="2">
    <source>
        <dbReference type="ARBA" id="ARBA00022692"/>
    </source>
</evidence>
<feature type="region of interest" description="Disordered" evidence="5">
    <location>
        <begin position="233"/>
        <end position="254"/>
    </location>
</feature>
<name>A0A9N8EMA0_9STRA</name>
<dbReference type="Pfam" id="PF00085">
    <property type="entry name" value="Thioredoxin"/>
    <property type="match status" value="1"/>
</dbReference>
<dbReference type="InterPro" id="IPR013766">
    <property type="entry name" value="Thioredoxin_domain"/>
</dbReference>
<dbReference type="PANTHER" id="PTHR46426">
    <property type="entry name" value="PROTEIN DISULFIDE-ISOMERASE TMX3"/>
    <property type="match status" value="1"/>
</dbReference>
<dbReference type="Pfam" id="PF13848">
    <property type="entry name" value="Thioredoxin_6"/>
    <property type="match status" value="1"/>
</dbReference>
<feature type="signal peptide" evidence="7">
    <location>
        <begin position="1"/>
        <end position="27"/>
    </location>
</feature>
<comment type="subcellular location">
    <subcellularLocation>
        <location evidence="1">Membrane</location>
        <topology evidence="1">Single-pass membrane protein</topology>
    </subcellularLocation>
</comment>
<evidence type="ECO:0000256" key="7">
    <source>
        <dbReference type="SAM" id="SignalP"/>
    </source>
</evidence>
<evidence type="ECO:0000256" key="5">
    <source>
        <dbReference type="SAM" id="MobiDB-lite"/>
    </source>
</evidence>
<dbReference type="PANTHER" id="PTHR46426:SF1">
    <property type="entry name" value="PROTEIN DISULFIDE-ISOMERASE TMX3"/>
    <property type="match status" value="1"/>
</dbReference>
<keyword evidence="9" id="KW-0413">Isomerase</keyword>
<gene>
    <name evidence="9" type="ORF">SEMRO_1401_G269410.1</name>
</gene>